<dbReference type="PROSITE" id="PS50987">
    <property type="entry name" value="HTH_ARSR_2"/>
    <property type="match status" value="1"/>
</dbReference>
<dbReference type="InterPro" id="IPR011991">
    <property type="entry name" value="ArsR-like_HTH"/>
</dbReference>
<dbReference type="PANTHER" id="PTHR33154">
    <property type="entry name" value="TRANSCRIPTIONAL REGULATOR, ARSR FAMILY"/>
    <property type="match status" value="1"/>
</dbReference>
<dbReference type="InterPro" id="IPR036390">
    <property type="entry name" value="WH_DNA-bd_sf"/>
</dbReference>
<evidence type="ECO:0000256" key="3">
    <source>
        <dbReference type="ARBA" id="ARBA00023163"/>
    </source>
</evidence>
<name>A0A4P6EXT9_9BACL</name>
<dbReference type="AlphaFoldDB" id="A0A4P6EXT9"/>
<feature type="domain" description="HTH arsR-type" evidence="4">
    <location>
        <begin position="6"/>
        <end position="103"/>
    </location>
</feature>
<organism evidence="5 6">
    <name type="scientific">Paenibacillus protaetiae</name>
    <dbReference type="NCBI Taxonomy" id="2509456"/>
    <lineage>
        <taxon>Bacteria</taxon>
        <taxon>Bacillati</taxon>
        <taxon>Bacillota</taxon>
        <taxon>Bacilli</taxon>
        <taxon>Bacillales</taxon>
        <taxon>Paenibacillaceae</taxon>
        <taxon>Paenibacillus</taxon>
    </lineage>
</organism>
<dbReference type="InterPro" id="IPR051081">
    <property type="entry name" value="HTH_MetalResp_TranReg"/>
</dbReference>
<protein>
    <submittedName>
        <fullName evidence="5">Transcriptional regulator</fullName>
    </submittedName>
</protein>
<dbReference type="GO" id="GO:0003700">
    <property type="term" value="F:DNA-binding transcription factor activity"/>
    <property type="evidence" value="ECO:0007669"/>
    <property type="project" value="InterPro"/>
</dbReference>
<evidence type="ECO:0000256" key="1">
    <source>
        <dbReference type="ARBA" id="ARBA00023015"/>
    </source>
</evidence>
<evidence type="ECO:0000259" key="4">
    <source>
        <dbReference type="PROSITE" id="PS50987"/>
    </source>
</evidence>
<dbReference type="KEGG" id="pprt:ET464_09295"/>
<dbReference type="OrthoDB" id="9798835at2"/>
<dbReference type="EMBL" id="CP035492">
    <property type="protein sequence ID" value="QAY66569.1"/>
    <property type="molecule type" value="Genomic_DNA"/>
</dbReference>
<dbReference type="RefSeq" id="WP_129440275.1">
    <property type="nucleotide sequence ID" value="NZ_CP035492.1"/>
</dbReference>
<dbReference type="Proteomes" id="UP000293568">
    <property type="component" value="Chromosome"/>
</dbReference>
<dbReference type="SUPFAM" id="SSF46785">
    <property type="entry name" value="Winged helix' DNA-binding domain"/>
    <property type="match status" value="1"/>
</dbReference>
<dbReference type="GO" id="GO:0003677">
    <property type="term" value="F:DNA binding"/>
    <property type="evidence" value="ECO:0007669"/>
    <property type="project" value="UniProtKB-KW"/>
</dbReference>
<keyword evidence="6" id="KW-1185">Reference proteome</keyword>
<keyword evidence="3" id="KW-0804">Transcription</keyword>
<dbReference type="PRINTS" id="PR00778">
    <property type="entry name" value="HTHARSR"/>
</dbReference>
<proteinExistence type="predicted"/>
<dbReference type="InterPro" id="IPR036388">
    <property type="entry name" value="WH-like_DNA-bd_sf"/>
</dbReference>
<dbReference type="InterPro" id="IPR001845">
    <property type="entry name" value="HTH_ArsR_DNA-bd_dom"/>
</dbReference>
<dbReference type="PANTHER" id="PTHR33154:SF12">
    <property type="entry name" value="TRANSCRIPTIONAL REGULATORY PROTEIN"/>
    <property type="match status" value="1"/>
</dbReference>
<dbReference type="SMART" id="SM00418">
    <property type="entry name" value="HTH_ARSR"/>
    <property type="match status" value="1"/>
</dbReference>
<sequence>MKPLYHPATEDIQLTSVLYALSDPVRLSIVKQVMAFGEQACGDISIPVAKSTMSHHSKTLREAGIIQTRVMGTQRLLSIRHEDLEARFPGLLEAVMSNAPSVEEISSGND</sequence>
<gene>
    <name evidence="5" type="ORF">ET464_09295</name>
</gene>
<dbReference type="CDD" id="cd00090">
    <property type="entry name" value="HTH_ARSR"/>
    <property type="match status" value="1"/>
</dbReference>
<reference evidence="5 6" key="1">
    <citation type="submission" date="2019-01" db="EMBL/GenBank/DDBJ databases">
        <title>Genome sequencing of strain FW100M-2.</title>
        <authorList>
            <person name="Heo J."/>
            <person name="Kim S.-J."/>
            <person name="Kim J.-S."/>
            <person name="Hong S.-B."/>
            <person name="Kwon S.-W."/>
        </authorList>
    </citation>
    <scope>NUCLEOTIDE SEQUENCE [LARGE SCALE GENOMIC DNA]</scope>
    <source>
        <strain evidence="5 6">FW100M-2</strain>
    </source>
</reference>
<keyword evidence="1" id="KW-0805">Transcription regulation</keyword>
<evidence type="ECO:0000313" key="6">
    <source>
        <dbReference type="Proteomes" id="UP000293568"/>
    </source>
</evidence>
<accession>A0A4P6EXT9</accession>
<keyword evidence="2" id="KW-0238">DNA-binding</keyword>
<evidence type="ECO:0000256" key="2">
    <source>
        <dbReference type="ARBA" id="ARBA00023125"/>
    </source>
</evidence>
<dbReference type="Gene3D" id="1.10.10.10">
    <property type="entry name" value="Winged helix-like DNA-binding domain superfamily/Winged helix DNA-binding domain"/>
    <property type="match status" value="1"/>
</dbReference>
<evidence type="ECO:0000313" key="5">
    <source>
        <dbReference type="EMBL" id="QAY66569.1"/>
    </source>
</evidence>